<feature type="transmembrane region" description="Helical" evidence="4">
    <location>
        <begin position="72"/>
        <end position="91"/>
    </location>
</feature>
<evidence type="ECO:0000256" key="1">
    <source>
        <dbReference type="ARBA" id="ARBA00022692"/>
    </source>
</evidence>
<reference evidence="5" key="1">
    <citation type="submission" date="2021-02" db="EMBL/GenBank/DDBJ databases">
        <title>Skermanella TT6 skin isolate.</title>
        <authorList>
            <person name="Lee K."/>
            <person name="Ganzorig M."/>
        </authorList>
    </citation>
    <scope>NUCLEOTIDE SEQUENCE</scope>
    <source>
        <strain evidence="5">TT6</strain>
    </source>
</reference>
<dbReference type="Pfam" id="PF07690">
    <property type="entry name" value="MFS_1"/>
    <property type="match status" value="1"/>
</dbReference>
<dbReference type="Proteomes" id="UP000595197">
    <property type="component" value="Chromosome"/>
</dbReference>
<feature type="transmembrane region" description="Helical" evidence="4">
    <location>
        <begin position="150"/>
        <end position="167"/>
    </location>
</feature>
<gene>
    <name evidence="5" type="primary">arsJ</name>
    <name evidence="5" type="ORF">IGS68_08845</name>
</gene>
<dbReference type="InterPro" id="IPR036259">
    <property type="entry name" value="MFS_trans_sf"/>
</dbReference>
<dbReference type="EMBL" id="CP067420">
    <property type="protein sequence ID" value="QQP91293.1"/>
    <property type="molecule type" value="Genomic_DNA"/>
</dbReference>
<feature type="transmembrane region" description="Helical" evidence="4">
    <location>
        <begin position="255"/>
        <end position="273"/>
    </location>
</feature>
<proteinExistence type="predicted"/>
<protein>
    <submittedName>
        <fullName evidence="5">Organoarsenical effux MFS transporter ArsJ</fullName>
    </submittedName>
</protein>
<keyword evidence="1 4" id="KW-0812">Transmembrane</keyword>
<feature type="transmembrane region" description="Helical" evidence="4">
    <location>
        <begin position="374"/>
        <end position="398"/>
    </location>
</feature>
<evidence type="ECO:0000256" key="4">
    <source>
        <dbReference type="SAM" id="Phobius"/>
    </source>
</evidence>
<dbReference type="SUPFAM" id="SSF103473">
    <property type="entry name" value="MFS general substrate transporter"/>
    <property type="match status" value="1"/>
</dbReference>
<accession>A0ABX7BDG2</accession>
<dbReference type="PANTHER" id="PTHR23547:SF1">
    <property type="entry name" value="MAJOR FACILITATOR SUPERFAMILY MFS_1"/>
    <property type="match status" value="1"/>
</dbReference>
<sequence>MGGTLRDYAIVTAAYWGFTLTDGALRMLVLLHFHTLGFTPFQLAFLFVLYEFFGIVTNLIGGWIGSRLGLRITLHAGLGLQVAALVMLSLLDPGWQFALSVAYVVAAQGLAGIAKDLTKMSSKSAIKLVVPAGAEGTLFRWVALLTGSKNALKGVGFFLGGLLLSTVGFVQGLWLMAAALSLVLIAAMVLLRGDFGKSKAKAGFRSLFAKSPEINILSAARFFLFGARDVWFVVGVPIFLYAQLGWTFAQVGGFLAAWVIGYGFVQAAAPAIVRRSTDGTSSEVRAARLWAAVLAVIPLALVGALRAGVDPALAVMVGLGLFGVAFAVNSSLHSYLILAFTDADKVALNVGFYYMANAGGRLVGSLLSGLTYQWFGLAGCLVTAAGLVAASAALVLLLPTGAHVDASHAARPAGAVPDGD</sequence>
<dbReference type="Gene3D" id="1.20.1250.20">
    <property type="entry name" value="MFS general substrate transporter like domains"/>
    <property type="match status" value="1"/>
</dbReference>
<feature type="transmembrane region" description="Helical" evidence="4">
    <location>
        <begin position="97"/>
        <end position="114"/>
    </location>
</feature>
<evidence type="ECO:0000313" key="5">
    <source>
        <dbReference type="EMBL" id="QQP91293.1"/>
    </source>
</evidence>
<name>A0ABX7BDG2_9PROT</name>
<evidence type="ECO:0000256" key="3">
    <source>
        <dbReference type="ARBA" id="ARBA00023136"/>
    </source>
</evidence>
<dbReference type="NCBIfam" id="NF033734">
    <property type="entry name" value="MFS_ArsJ"/>
    <property type="match status" value="1"/>
</dbReference>
<dbReference type="InterPro" id="IPR047769">
    <property type="entry name" value="MFS_ArsJ"/>
</dbReference>
<feature type="transmembrane region" description="Helical" evidence="4">
    <location>
        <begin position="285"/>
        <end position="305"/>
    </location>
</feature>
<feature type="transmembrane region" description="Helical" evidence="4">
    <location>
        <begin position="7"/>
        <end position="29"/>
    </location>
</feature>
<dbReference type="InterPro" id="IPR011701">
    <property type="entry name" value="MFS"/>
</dbReference>
<feature type="transmembrane region" description="Helical" evidence="4">
    <location>
        <begin position="311"/>
        <end position="328"/>
    </location>
</feature>
<organism evidence="5 6">
    <name type="scientific">Skermanella cutis</name>
    <dbReference type="NCBI Taxonomy" id="2775420"/>
    <lineage>
        <taxon>Bacteria</taxon>
        <taxon>Pseudomonadati</taxon>
        <taxon>Pseudomonadota</taxon>
        <taxon>Alphaproteobacteria</taxon>
        <taxon>Rhodospirillales</taxon>
        <taxon>Azospirillaceae</taxon>
        <taxon>Skermanella</taxon>
    </lineage>
</organism>
<evidence type="ECO:0000313" key="6">
    <source>
        <dbReference type="Proteomes" id="UP000595197"/>
    </source>
</evidence>
<dbReference type="RefSeq" id="WP_201079049.1">
    <property type="nucleotide sequence ID" value="NZ_CP067420.1"/>
</dbReference>
<dbReference type="PANTHER" id="PTHR23547">
    <property type="entry name" value="MAJOR FACILITATOR SUPERFAMILY DOMAIN, GENERAL SUBSTRATE TRANSPORTER"/>
    <property type="match status" value="1"/>
</dbReference>
<evidence type="ECO:0000256" key="2">
    <source>
        <dbReference type="ARBA" id="ARBA00022989"/>
    </source>
</evidence>
<feature type="transmembrane region" description="Helical" evidence="4">
    <location>
        <begin position="230"/>
        <end position="249"/>
    </location>
</feature>
<feature type="transmembrane region" description="Helical" evidence="4">
    <location>
        <begin position="41"/>
        <end position="60"/>
    </location>
</feature>
<keyword evidence="2 4" id="KW-1133">Transmembrane helix</keyword>
<keyword evidence="6" id="KW-1185">Reference proteome</keyword>
<keyword evidence="3 4" id="KW-0472">Membrane</keyword>
<feature type="transmembrane region" description="Helical" evidence="4">
    <location>
        <begin position="173"/>
        <end position="191"/>
    </location>
</feature>